<evidence type="ECO:0000256" key="10">
    <source>
        <dbReference type="SAM" id="Phobius"/>
    </source>
</evidence>
<comment type="caution">
    <text evidence="11">The sequence shown here is derived from an EMBL/GenBank/DDBJ whole genome shotgun (WGS) entry which is preliminary data.</text>
</comment>
<keyword evidence="12" id="KW-1185">Reference proteome</keyword>
<evidence type="ECO:0000256" key="3">
    <source>
        <dbReference type="ARBA" id="ARBA00022606"/>
    </source>
</evidence>
<dbReference type="GO" id="GO:0005549">
    <property type="term" value="F:odorant binding"/>
    <property type="evidence" value="ECO:0007669"/>
    <property type="project" value="InterPro"/>
</dbReference>
<keyword evidence="9" id="KW-0807">Transducer</keyword>
<evidence type="ECO:0000313" key="11">
    <source>
        <dbReference type="EMBL" id="KAK2588369.1"/>
    </source>
</evidence>
<keyword evidence="5" id="KW-0552">Olfaction</keyword>
<comment type="subcellular location">
    <subcellularLocation>
        <location evidence="1">Cell membrane</location>
        <topology evidence="1">Multi-pass membrane protein</topology>
    </subcellularLocation>
</comment>
<keyword evidence="4 10" id="KW-0812">Transmembrane</keyword>
<dbReference type="Proteomes" id="UP001258017">
    <property type="component" value="Unassembled WGS sequence"/>
</dbReference>
<dbReference type="AlphaFoldDB" id="A0AAD9RYP6"/>
<dbReference type="InterPro" id="IPR004117">
    <property type="entry name" value="7tm6_olfct_rcpt"/>
</dbReference>
<keyword evidence="2" id="KW-1003">Cell membrane</keyword>
<keyword evidence="7 10" id="KW-0472">Membrane</keyword>
<evidence type="ECO:0000256" key="4">
    <source>
        <dbReference type="ARBA" id="ARBA00022692"/>
    </source>
</evidence>
<evidence type="ECO:0000256" key="2">
    <source>
        <dbReference type="ARBA" id="ARBA00022475"/>
    </source>
</evidence>
<evidence type="ECO:0000256" key="5">
    <source>
        <dbReference type="ARBA" id="ARBA00022725"/>
    </source>
</evidence>
<keyword evidence="6 10" id="KW-1133">Transmembrane helix</keyword>
<gene>
    <name evidence="11" type="ORF">KPH14_004383</name>
</gene>
<evidence type="ECO:0000256" key="6">
    <source>
        <dbReference type="ARBA" id="ARBA00022989"/>
    </source>
</evidence>
<evidence type="ECO:0000256" key="8">
    <source>
        <dbReference type="ARBA" id="ARBA00023170"/>
    </source>
</evidence>
<proteinExistence type="predicted"/>
<dbReference type="GO" id="GO:0005886">
    <property type="term" value="C:plasma membrane"/>
    <property type="evidence" value="ECO:0007669"/>
    <property type="project" value="UniProtKB-SubCell"/>
</dbReference>
<keyword evidence="8" id="KW-0675">Receptor</keyword>
<reference evidence="11" key="1">
    <citation type="submission" date="2021-08" db="EMBL/GenBank/DDBJ databases">
        <authorList>
            <person name="Misof B."/>
            <person name="Oliver O."/>
            <person name="Podsiadlowski L."/>
            <person name="Donath A."/>
            <person name="Peters R."/>
            <person name="Mayer C."/>
            <person name="Rust J."/>
            <person name="Gunkel S."/>
            <person name="Lesny P."/>
            <person name="Martin S."/>
            <person name="Oeyen J.P."/>
            <person name="Petersen M."/>
            <person name="Panagiotis P."/>
            <person name="Wilbrandt J."/>
            <person name="Tanja T."/>
        </authorList>
    </citation>
    <scope>NUCLEOTIDE SEQUENCE</scope>
    <source>
        <strain evidence="11">GBR_01_08_01A</strain>
        <tissue evidence="11">Thorax + abdomen</tissue>
    </source>
</reference>
<keyword evidence="3" id="KW-0716">Sensory transduction</keyword>
<dbReference type="PANTHER" id="PTHR21137:SF35">
    <property type="entry name" value="ODORANT RECEPTOR 19A-RELATED"/>
    <property type="match status" value="1"/>
</dbReference>
<organism evidence="11 12">
    <name type="scientific">Odynerus spinipes</name>
    <dbReference type="NCBI Taxonomy" id="1348599"/>
    <lineage>
        <taxon>Eukaryota</taxon>
        <taxon>Metazoa</taxon>
        <taxon>Ecdysozoa</taxon>
        <taxon>Arthropoda</taxon>
        <taxon>Hexapoda</taxon>
        <taxon>Insecta</taxon>
        <taxon>Pterygota</taxon>
        <taxon>Neoptera</taxon>
        <taxon>Endopterygota</taxon>
        <taxon>Hymenoptera</taxon>
        <taxon>Apocrita</taxon>
        <taxon>Aculeata</taxon>
        <taxon>Vespoidea</taxon>
        <taxon>Vespidae</taxon>
        <taxon>Eumeninae</taxon>
        <taxon>Odynerus</taxon>
    </lineage>
</organism>
<protein>
    <submittedName>
        <fullName evidence="11">Uncharacterized protein</fullName>
    </submittedName>
</protein>
<dbReference type="EMBL" id="JAIFRP010000006">
    <property type="protein sequence ID" value="KAK2588369.1"/>
    <property type="molecule type" value="Genomic_DNA"/>
</dbReference>
<name>A0AAD9RYP6_9HYME</name>
<accession>A0AAD9RYP6</accession>
<dbReference type="PANTHER" id="PTHR21137">
    <property type="entry name" value="ODORANT RECEPTOR"/>
    <property type="match status" value="1"/>
</dbReference>
<dbReference type="GO" id="GO:0007165">
    <property type="term" value="P:signal transduction"/>
    <property type="evidence" value="ECO:0007669"/>
    <property type="project" value="UniProtKB-KW"/>
</dbReference>
<evidence type="ECO:0000313" key="12">
    <source>
        <dbReference type="Proteomes" id="UP001258017"/>
    </source>
</evidence>
<dbReference type="Pfam" id="PF02949">
    <property type="entry name" value="7tm_6"/>
    <property type="match status" value="1"/>
</dbReference>
<evidence type="ECO:0000256" key="9">
    <source>
        <dbReference type="ARBA" id="ARBA00023224"/>
    </source>
</evidence>
<reference evidence="11" key="2">
    <citation type="journal article" date="2023" name="Commun. Biol.">
        <title>Intrasexual cuticular hydrocarbon dimorphism in a wasp sheds light on hydrocarbon biosynthesis genes in Hymenoptera.</title>
        <authorList>
            <person name="Moris V.C."/>
            <person name="Podsiadlowski L."/>
            <person name="Martin S."/>
            <person name="Oeyen J.P."/>
            <person name="Donath A."/>
            <person name="Petersen M."/>
            <person name="Wilbrandt J."/>
            <person name="Misof B."/>
            <person name="Liedtke D."/>
            <person name="Thamm M."/>
            <person name="Scheiner R."/>
            <person name="Schmitt T."/>
            <person name="Niehuis O."/>
        </authorList>
    </citation>
    <scope>NUCLEOTIDE SEQUENCE</scope>
    <source>
        <strain evidence="11">GBR_01_08_01A</strain>
    </source>
</reference>
<feature type="transmembrane region" description="Helical" evidence="10">
    <location>
        <begin position="12"/>
        <end position="33"/>
    </location>
</feature>
<evidence type="ECO:0000256" key="1">
    <source>
        <dbReference type="ARBA" id="ARBA00004651"/>
    </source>
</evidence>
<sequence>MIVTDDNNGFYFFQMAFFTVCLAYVLLQIYLYCYIGEKLLTQSTEIAYAAYDCEWYNMPAKEVKYLILIMRRAHSPLRITAGQFCSFNHELFSSILKTSMSYLSVLYNSRSTDVE</sequence>
<evidence type="ECO:0000256" key="7">
    <source>
        <dbReference type="ARBA" id="ARBA00023136"/>
    </source>
</evidence>
<dbReference type="GO" id="GO:0004984">
    <property type="term" value="F:olfactory receptor activity"/>
    <property type="evidence" value="ECO:0007669"/>
    <property type="project" value="InterPro"/>
</dbReference>